<organism evidence="1 2">
    <name type="scientific">Sphingobacterium thalpophilum</name>
    <dbReference type="NCBI Taxonomy" id="259"/>
    <lineage>
        <taxon>Bacteria</taxon>
        <taxon>Pseudomonadati</taxon>
        <taxon>Bacteroidota</taxon>
        <taxon>Sphingobacteriia</taxon>
        <taxon>Sphingobacteriales</taxon>
        <taxon>Sphingobacteriaceae</taxon>
        <taxon>Sphingobacterium</taxon>
    </lineage>
</organism>
<sequence length="426" mass="49422">MEEQIIIESESHSEDLQEIITKPPSWLLRWGISCILFIVVALLGISCFIRYPEMIDVPVKFNTEESPKFVSAKVSGNLVKLLRKDGNWVTPGTPLAYLESTADHDQVLTLLGHLYELQKNNESPYDLKERIMARNLNLGELQESYHTFYLAYLNYLSSRNNGIFQKRRIVINKEVANVNKQYEKSNQSFQLQKQQLKLAEQDYEKYKLLAEKKVISPAELQEKETLLLSKRQIIPQMENNLISYEGNIISKHRELADLENQITEEQKKFIQSLNSFISDAENWKKQYVIVSFSEGKLIYSEFLQVNQSVSVGQKLFYINPKNEQYYGELTISQDISAKVRLGQQALIKVRSYPYGEYGYLRGRVSYISEIPIRDSTFFVKLDLLRSGKDSLIQLKPGILGNAEIITEDKSIFKRVWDNLTKNLEFQ</sequence>
<dbReference type="EMBL" id="CP151087">
    <property type="protein sequence ID" value="WZN53992.1"/>
    <property type="molecule type" value="Genomic_DNA"/>
</dbReference>
<evidence type="ECO:0000313" key="1">
    <source>
        <dbReference type="EMBL" id="WZN53992.1"/>
    </source>
</evidence>
<keyword evidence="2" id="KW-1185">Reference proteome</keyword>
<name>A0ACD5BWL1_9SPHI</name>
<accession>A0ACD5BWL1</accession>
<gene>
    <name evidence="1" type="ORF">AACH28_15185</name>
</gene>
<proteinExistence type="predicted"/>
<dbReference type="Proteomes" id="UP001485301">
    <property type="component" value="Chromosome"/>
</dbReference>
<evidence type="ECO:0000313" key="2">
    <source>
        <dbReference type="Proteomes" id="UP001485301"/>
    </source>
</evidence>
<reference evidence="1" key="1">
    <citation type="submission" date="2024-04" db="EMBL/GenBank/DDBJ databases">
        <title>Complete genome sequence of Sphingobacterium thalpophiium BAA-1094.</title>
        <authorList>
            <person name="Adaikpoh B.I."/>
        </authorList>
    </citation>
    <scope>NUCLEOTIDE SEQUENCE</scope>
    <source>
        <strain evidence="1">BAA-1094</strain>
    </source>
</reference>
<protein>
    <submittedName>
        <fullName evidence="1">HlyD family efflux transporter periplasmic adaptor subunit</fullName>
    </submittedName>
</protein>